<accession>A0A2Z7C315</accession>
<dbReference type="GO" id="GO:0003743">
    <property type="term" value="F:translation initiation factor activity"/>
    <property type="evidence" value="ECO:0007669"/>
    <property type="project" value="UniProtKB-KW"/>
</dbReference>
<gene>
    <name evidence="4" type="ORF">F511_36112</name>
</gene>
<dbReference type="EMBL" id="KV001765">
    <property type="protein sequence ID" value="KZV38665.1"/>
    <property type="molecule type" value="Genomic_DNA"/>
</dbReference>
<feature type="compositionally biased region" description="Basic and acidic residues" evidence="2">
    <location>
        <begin position="613"/>
        <end position="634"/>
    </location>
</feature>
<feature type="chain" id="PRO_5016237325" evidence="3">
    <location>
        <begin position="23"/>
        <end position="650"/>
    </location>
</feature>
<sequence length="650" mass="72302">MVRMFQALEATGLRGFLLLVAAGGSEVDMLELAGEFEVMRRRIMRSDVVVLERIRLVERSDVYAKWQRSEVKRTSAEIEDFVGSVFTDQNLSFDSHKICFYCTNALLNMHSLLRLELREDIRARTKGDPAVTLGEAKTFPPLKILSAQIVNTYVATNKTIDARGELEEPDVDKVAIVKKKSVSKKKSGSTAAKDADEVPVEVFVEKVASKKRPAATSDAPVVKKNRTTTGKAASKKRDLGLIKFSLPAGSDDEIVEKEPAVEEPILDQSAGTEKMMELETYGVDEVENVVEQQISDFFKLLRKRWADVCIDVVQFCRSGHLQPVGSHNFCRDIVVQGSVVDIFEKVLTGFRGIFQHGRDTNCFVSYLETFVTQPDVQKLSSSSDGLTVYYSPSTRSEESISSDHPDLGTSDPVIHRATEQNPDSIHTEPIVQMGIDPTVDPLVFDNFSQRSTDQPTDSVFAEPEETAGDKFFRPTVTIPAIGFIDSFAQLQASISQLSIKQIRTKSSIGDLKNHLLSKIDNLEKALAEAKTEQDQSIQGLIKNVRQEVQTQKDALSIEMNEFKKAVWAQNAILILDVADYRKELGELVDYINRGGNDKKEEENSSRGPQPPPNDRRDKSDDGGRDRGNRSDSSSKRYFSSGVGSVFTDPD</sequence>
<dbReference type="AlphaFoldDB" id="A0A2Z7C315"/>
<protein>
    <submittedName>
        <fullName evidence="4">Eukaryotic translation initiation factor 5B-like</fullName>
    </submittedName>
</protein>
<keyword evidence="4" id="KW-0648">Protein biosynthesis</keyword>
<dbReference type="Proteomes" id="UP000250235">
    <property type="component" value="Unassembled WGS sequence"/>
</dbReference>
<evidence type="ECO:0000256" key="1">
    <source>
        <dbReference type="SAM" id="Coils"/>
    </source>
</evidence>
<feature type="signal peptide" evidence="3">
    <location>
        <begin position="1"/>
        <end position="22"/>
    </location>
</feature>
<evidence type="ECO:0000256" key="2">
    <source>
        <dbReference type="SAM" id="MobiDB-lite"/>
    </source>
</evidence>
<name>A0A2Z7C315_9LAMI</name>
<reference evidence="4 5" key="1">
    <citation type="journal article" date="2015" name="Proc. Natl. Acad. Sci. U.S.A.">
        <title>The resurrection genome of Boea hygrometrica: A blueprint for survival of dehydration.</title>
        <authorList>
            <person name="Xiao L."/>
            <person name="Yang G."/>
            <person name="Zhang L."/>
            <person name="Yang X."/>
            <person name="Zhao S."/>
            <person name="Ji Z."/>
            <person name="Zhou Q."/>
            <person name="Hu M."/>
            <person name="Wang Y."/>
            <person name="Chen M."/>
            <person name="Xu Y."/>
            <person name="Jin H."/>
            <person name="Xiao X."/>
            <person name="Hu G."/>
            <person name="Bao F."/>
            <person name="Hu Y."/>
            <person name="Wan P."/>
            <person name="Li L."/>
            <person name="Deng X."/>
            <person name="Kuang T."/>
            <person name="Xiang C."/>
            <person name="Zhu J.K."/>
            <person name="Oliver M.J."/>
            <person name="He Y."/>
        </authorList>
    </citation>
    <scope>NUCLEOTIDE SEQUENCE [LARGE SCALE GENOMIC DNA]</scope>
    <source>
        <strain evidence="5">cv. XS01</strain>
    </source>
</reference>
<evidence type="ECO:0000313" key="4">
    <source>
        <dbReference type="EMBL" id="KZV38665.1"/>
    </source>
</evidence>
<keyword evidence="1" id="KW-0175">Coiled coil</keyword>
<keyword evidence="3" id="KW-0732">Signal</keyword>
<proteinExistence type="predicted"/>
<organism evidence="4 5">
    <name type="scientific">Dorcoceras hygrometricum</name>
    <dbReference type="NCBI Taxonomy" id="472368"/>
    <lineage>
        <taxon>Eukaryota</taxon>
        <taxon>Viridiplantae</taxon>
        <taxon>Streptophyta</taxon>
        <taxon>Embryophyta</taxon>
        <taxon>Tracheophyta</taxon>
        <taxon>Spermatophyta</taxon>
        <taxon>Magnoliopsida</taxon>
        <taxon>eudicotyledons</taxon>
        <taxon>Gunneridae</taxon>
        <taxon>Pentapetalae</taxon>
        <taxon>asterids</taxon>
        <taxon>lamiids</taxon>
        <taxon>Lamiales</taxon>
        <taxon>Gesneriaceae</taxon>
        <taxon>Didymocarpoideae</taxon>
        <taxon>Trichosporeae</taxon>
        <taxon>Loxocarpinae</taxon>
        <taxon>Dorcoceras</taxon>
    </lineage>
</organism>
<evidence type="ECO:0000256" key="3">
    <source>
        <dbReference type="SAM" id="SignalP"/>
    </source>
</evidence>
<feature type="coiled-coil region" evidence="1">
    <location>
        <begin position="512"/>
        <end position="565"/>
    </location>
</feature>
<evidence type="ECO:0000313" key="5">
    <source>
        <dbReference type="Proteomes" id="UP000250235"/>
    </source>
</evidence>
<keyword evidence="5" id="KW-1185">Reference proteome</keyword>
<feature type="compositionally biased region" description="Basic and acidic residues" evidence="2">
    <location>
        <begin position="595"/>
        <end position="604"/>
    </location>
</feature>
<keyword evidence="4" id="KW-0396">Initiation factor</keyword>
<feature type="region of interest" description="Disordered" evidence="2">
    <location>
        <begin position="593"/>
        <end position="650"/>
    </location>
</feature>